<evidence type="ECO:0000313" key="3">
    <source>
        <dbReference type="EMBL" id="PHQ32230.1"/>
    </source>
</evidence>
<dbReference type="InterPro" id="IPR050261">
    <property type="entry name" value="FrsA_esterase"/>
</dbReference>
<feature type="signal peptide" evidence="1">
    <location>
        <begin position="1"/>
        <end position="23"/>
    </location>
</feature>
<keyword evidence="1" id="KW-0732">Signal</keyword>
<dbReference type="AlphaFoldDB" id="A0A2G1W049"/>
<feature type="chain" id="PRO_5013646080" evidence="1">
    <location>
        <begin position="24"/>
        <end position="425"/>
    </location>
</feature>
<dbReference type="Proteomes" id="UP000225740">
    <property type="component" value="Unassembled WGS sequence"/>
</dbReference>
<comment type="caution">
    <text evidence="3">The sequence shown here is derived from an EMBL/GenBank/DDBJ whole genome shotgun (WGS) entry which is preliminary data.</text>
</comment>
<organism evidence="3 4">
    <name type="scientific">Rhodopirellula bahusiensis</name>
    <dbReference type="NCBI Taxonomy" id="2014065"/>
    <lineage>
        <taxon>Bacteria</taxon>
        <taxon>Pseudomonadati</taxon>
        <taxon>Planctomycetota</taxon>
        <taxon>Planctomycetia</taxon>
        <taxon>Pirellulales</taxon>
        <taxon>Pirellulaceae</taxon>
        <taxon>Rhodopirellula</taxon>
    </lineage>
</organism>
<dbReference type="Pfam" id="PF10142">
    <property type="entry name" value="PhoPQ_related"/>
    <property type="match status" value="1"/>
</dbReference>
<dbReference type="RefSeq" id="WP_099263680.1">
    <property type="nucleotide sequence ID" value="NZ_NIZW01000030.1"/>
</dbReference>
<evidence type="ECO:0000256" key="1">
    <source>
        <dbReference type="SAM" id="SignalP"/>
    </source>
</evidence>
<dbReference type="InterPro" id="IPR008391">
    <property type="entry name" value="AXE1_dom"/>
</dbReference>
<name>A0A2G1W049_9BACT</name>
<dbReference type="Gene3D" id="3.40.50.1820">
    <property type="entry name" value="alpha/beta hydrolase"/>
    <property type="match status" value="1"/>
</dbReference>
<dbReference type="InterPro" id="IPR029058">
    <property type="entry name" value="AB_hydrolase_fold"/>
</dbReference>
<dbReference type="PANTHER" id="PTHR22946">
    <property type="entry name" value="DIENELACTONE HYDROLASE DOMAIN-CONTAINING PROTEIN-RELATED"/>
    <property type="match status" value="1"/>
</dbReference>
<sequence>MIFSRFCCVSLLTVCWLTTFVQADDGANHSAPGTWPIKRLKSEIPTYRVEDPAAKIQSLIYEGEKFHGHPTEVFAFYASPKTLGVDGDGGIYPGIVLIHGGGGTAFADWVWMWANRGYAAIAMDLGGRRPPPPEFDASGKLKPHTGHKRETRVRLELGGPVDGHPEKFDCIGGSIDDDWPYHAAANVMRAHTLIRSFPEVDASRTAVTGISWGGYTTCLVASLDDRFQAAVPVYGCGFLHEGESVQKPSIDELGDRRAAWVAAYDPGSHLHQCTVPTLWVNGTHDIHYVLDSYAKSYTKVRGPRTMRIEPRMRHGHQAGWNPPEIQIFVDSILKNTTPLPTVGQMHVSDNGTVTLPFQSTTKITQARLHYTTETGLRSKRKWKHIQGVIADGEIMAKGLPAEANTWLVTLTDDRGALVSSEVGLR</sequence>
<accession>A0A2G1W049</accession>
<dbReference type="EMBL" id="NIZW01000030">
    <property type="protein sequence ID" value="PHQ32230.1"/>
    <property type="molecule type" value="Genomic_DNA"/>
</dbReference>
<proteinExistence type="predicted"/>
<dbReference type="GeneID" id="90611492"/>
<protein>
    <submittedName>
        <fullName evidence="3">Acylamino acid-releasing protein</fullName>
    </submittedName>
</protein>
<feature type="domain" description="Acetyl xylan esterase" evidence="2">
    <location>
        <begin position="73"/>
        <end position="234"/>
    </location>
</feature>
<dbReference type="GO" id="GO:0006508">
    <property type="term" value="P:proteolysis"/>
    <property type="evidence" value="ECO:0007669"/>
    <property type="project" value="InterPro"/>
</dbReference>
<keyword evidence="4" id="KW-1185">Reference proteome</keyword>
<reference evidence="3 4" key="1">
    <citation type="submission" date="2017-06" db="EMBL/GenBank/DDBJ databases">
        <title>Description of Rhodopirellula bahusiensis sp. nov.</title>
        <authorList>
            <person name="Kizina J."/>
            <person name="Harder J."/>
        </authorList>
    </citation>
    <scope>NUCLEOTIDE SEQUENCE [LARGE SCALE GENOMIC DNA]</scope>
    <source>
        <strain evidence="3 4">SWK21</strain>
    </source>
</reference>
<dbReference type="GO" id="GO:0008236">
    <property type="term" value="F:serine-type peptidase activity"/>
    <property type="evidence" value="ECO:0007669"/>
    <property type="project" value="InterPro"/>
</dbReference>
<dbReference type="Pfam" id="PF05448">
    <property type="entry name" value="AXE1"/>
    <property type="match status" value="1"/>
</dbReference>
<dbReference type="InterPro" id="IPR009199">
    <property type="entry name" value="PhoPQ-act_pathogen-rel_PqaA"/>
</dbReference>
<dbReference type="SUPFAM" id="SSF53474">
    <property type="entry name" value="alpha/beta-Hydrolases"/>
    <property type="match status" value="1"/>
</dbReference>
<dbReference type="OrthoDB" id="9765647at2"/>
<evidence type="ECO:0000313" key="4">
    <source>
        <dbReference type="Proteomes" id="UP000225740"/>
    </source>
</evidence>
<evidence type="ECO:0000259" key="2">
    <source>
        <dbReference type="Pfam" id="PF05448"/>
    </source>
</evidence>
<gene>
    <name evidence="3" type="ORF">CEE69_26775</name>
</gene>